<evidence type="ECO:0008006" key="3">
    <source>
        <dbReference type="Google" id="ProtNLM"/>
    </source>
</evidence>
<name>A0A1G7Z4E5_9BACI</name>
<reference evidence="1 2" key="1">
    <citation type="submission" date="2016-10" db="EMBL/GenBank/DDBJ databases">
        <authorList>
            <person name="de Groot N.N."/>
        </authorList>
    </citation>
    <scope>NUCLEOTIDE SEQUENCE [LARGE SCALE GENOMIC DNA]</scope>
    <source>
        <strain evidence="1 2">DSM 21632</strain>
    </source>
</reference>
<proteinExistence type="predicted"/>
<dbReference type="AlphaFoldDB" id="A0A1G7Z4E5"/>
<organism evidence="1 2">
    <name type="scientific">Alteribacillus persepolensis</name>
    <dbReference type="NCBI Taxonomy" id="568899"/>
    <lineage>
        <taxon>Bacteria</taxon>
        <taxon>Bacillati</taxon>
        <taxon>Bacillota</taxon>
        <taxon>Bacilli</taxon>
        <taxon>Bacillales</taxon>
        <taxon>Bacillaceae</taxon>
        <taxon>Alteribacillus</taxon>
    </lineage>
</organism>
<dbReference type="EMBL" id="FNDK01000001">
    <property type="protein sequence ID" value="SDH03020.1"/>
    <property type="molecule type" value="Genomic_DNA"/>
</dbReference>
<protein>
    <recommendedName>
        <fullName evidence="3">DUF4363 family protein</fullName>
    </recommendedName>
</protein>
<dbReference type="OrthoDB" id="1739442at2"/>
<dbReference type="Proteomes" id="UP000199163">
    <property type="component" value="Unassembled WGS sequence"/>
</dbReference>
<dbReference type="Pfam" id="PF14276">
    <property type="entry name" value="DUF4363"/>
    <property type="match status" value="1"/>
</dbReference>
<evidence type="ECO:0000313" key="2">
    <source>
        <dbReference type="Proteomes" id="UP000199163"/>
    </source>
</evidence>
<keyword evidence="2" id="KW-1185">Reference proteome</keyword>
<dbReference type="RefSeq" id="WP_091270651.1">
    <property type="nucleotide sequence ID" value="NZ_FNDK01000001.1"/>
</dbReference>
<gene>
    <name evidence="1" type="ORF">SAMN05192534_101379</name>
</gene>
<dbReference type="PROSITE" id="PS51257">
    <property type="entry name" value="PROKAR_LIPOPROTEIN"/>
    <property type="match status" value="1"/>
</dbReference>
<sequence length="121" mass="13829">MKKFLLYAIPTLFIAVSCLVMTGGSWLKEPLHGNQDDVMKHLQTIEYAIQKEDWQQASKSLDQANRALDTVTKRIQFSVERDDLISMHHALAKIHGSIKTKDSQAVSSELYYLYDVWESLG</sequence>
<dbReference type="InterPro" id="IPR025373">
    <property type="entry name" value="DUF4363"/>
</dbReference>
<evidence type="ECO:0000313" key="1">
    <source>
        <dbReference type="EMBL" id="SDH03020.1"/>
    </source>
</evidence>
<accession>A0A1G7Z4E5</accession>